<dbReference type="SUPFAM" id="SSF53448">
    <property type="entry name" value="Nucleotide-diphospho-sugar transferases"/>
    <property type="match status" value="1"/>
</dbReference>
<feature type="transmembrane region" description="Helical" evidence="7">
    <location>
        <begin position="522"/>
        <end position="541"/>
    </location>
</feature>
<comment type="cofactor">
    <cofactor evidence="7">
        <name>Mg(2+)</name>
        <dbReference type="ChEBI" id="CHEBI:18420"/>
    </cofactor>
</comment>
<evidence type="ECO:0000313" key="9">
    <source>
        <dbReference type="Proteomes" id="UP000244915"/>
    </source>
</evidence>
<feature type="transmembrane region" description="Helical" evidence="7">
    <location>
        <begin position="553"/>
        <end position="572"/>
    </location>
</feature>
<dbReference type="EMBL" id="CP022191">
    <property type="protein sequence ID" value="AWI85986.1"/>
    <property type="molecule type" value="Genomic_DNA"/>
</dbReference>
<name>A0A2U8HLK2_9RHOB</name>
<dbReference type="AlphaFoldDB" id="A0A2U8HLK2"/>
<keyword evidence="6 7" id="KW-0472">Membrane</keyword>
<keyword evidence="8" id="KW-0614">Plasmid</keyword>
<dbReference type="PRINTS" id="PR01439">
    <property type="entry name" value="CELLSNTHASEA"/>
</dbReference>
<evidence type="ECO:0000256" key="6">
    <source>
        <dbReference type="ARBA" id="ARBA00023136"/>
    </source>
</evidence>
<dbReference type="InterPro" id="IPR050321">
    <property type="entry name" value="Glycosyltr_2/OpgH_subfam"/>
</dbReference>
<evidence type="ECO:0000256" key="7">
    <source>
        <dbReference type="RuleBase" id="RU365020"/>
    </source>
</evidence>
<comment type="subcellular location">
    <subcellularLocation>
        <location evidence="7">Cell inner membrane</location>
    </subcellularLocation>
    <subcellularLocation>
        <location evidence="1">Membrane</location>
        <topology evidence="1">Multi-pass membrane protein</topology>
    </subcellularLocation>
</comment>
<dbReference type="GO" id="GO:0006011">
    <property type="term" value="P:UDP-alpha-D-glucose metabolic process"/>
    <property type="evidence" value="ECO:0007669"/>
    <property type="project" value="InterPro"/>
</dbReference>
<gene>
    <name evidence="8" type="primary">bcsA</name>
    <name evidence="8" type="ORF">CEW88_19685</name>
</gene>
<dbReference type="Gene3D" id="3.90.550.10">
    <property type="entry name" value="Spore Coat Polysaccharide Biosynthesis Protein SpsA, Chain A"/>
    <property type="match status" value="1"/>
</dbReference>
<comment type="catalytic activity">
    <reaction evidence="7">
        <text>[(1-&gt;4)-beta-D-glucosyl](n) + UDP-alpha-D-glucose = [(1-&gt;4)-beta-D-glucosyl](n+1) + UDP + H(+)</text>
        <dbReference type="Rhea" id="RHEA:19929"/>
        <dbReference type="Rhea" id="RHEA-COMP:10033"/>
        <dbReference type="Rhea" id="RHEA-COMP:10034"/>
        <dbReference type="ChEBI" id="CHEBI:15378"/>
        <dbReference type="ChEBI" id="CHEBI:18246"/>
        <dbReference type="ChEBI" id="CHEBI:58223"/>
        <dbReference type="ChEBI" id="CHEBI:58885"/>
        <dbReference type="EC" id="2.4.1.12"/>
    </reaction>
</comment>
<dbReference type="PANTHER" id="PTHR43867">
    <property type="entry name" value="CELLULOSE SYNTHASE CATALYTIC SUBUNIT A [UDP-FORMING]"/>
    <property type="match status" value="1"/>
</dbReference>
<protein>
    <recommendedName>
        <fullName evidence="7">Cellulose synthase catalytic subunit [UDP-forming]</fullName>
        <ecNumber evidence="7">2.4.1.12</ecNumber>
    </recommendedName>
</protein>
<sequence>MKSSSSAQSATSLLLFGVWTVLAVPLLFLASVPISVSTQGLLALVACVLIYGLKPFVGTRISVRFVVMSIAGVFVLRYWLWRAFETLPSLDDPVSLIAALVLFGAETFTVGLFFLTALITADPVTHPRPEPIRLSDVPTVDILVPSYDESPELLAVTLAAAKRVNYPEDRKTVVLCDDGGTDQRCTHSDPAISERALARRARLQALCDELGVVYTTRARNEHAKAGNLNAALRKVSGELVLILDADHVPTPDFLARTVGYFAERPRLFLVQTPHFFTNRDPIERNLALPENCPSENEMFYSEIHRGLDRLGGAFFCGSAALLRRKALDEVGGISGETITEDAETALDIHARGWESLYLDHAMIAGLQPETFASFIQQRGRWATGMLQMLILKNPIFRSGLTMAQRLCYLNSMSFWLFPLIRTIFLLSPLLYLFFGLEIFVVDPEEVFVYILPYLLIGFMVQNALFSEVRWPQISEVYEIAQTPYILKALVETVLRPRGASFKVTAKDGSLEHAFLSPIYRPLTLLVALLLAGLAAGAYRWYAFPGDRSVVQIVGAWALYNFVLAAYALRAVFERPRRLIRPRTAVSTPGQITLLAPTSEADREAQDVTILSASPEKFQLQLKDGTQEAWTAEHPGATVALVPTLPKAPDLETALPMTISEVRSGVEGTVIELSVAPEHMVQAAQLTAHVVYGDSRRWQFFRKFHSQSSTLVAGLLYVLAKSAISIPQSIFDFARELTLRSGRPEADDTLFEDAFTGATKGTQPNPVLVAETNVPQASIPQADGYLRIED</sequence>
<keyword evidence="4 7" id="KW-0812">Transmembrane</keyword>
<dbReference type="GO" id="GO:0005886">
    <property type="term" value="C:plasma membrane"/>
    <property type="evidence" value="ECO:0007669"/>
    <property type="project" value="UniProtKB-SubCell"/>
</dbReference>
<keyword evidence="7" id="KW-1003">Cell membrane</keyword>
<dbReference type="EC" id="2.4.1.12" evidence="7"/>
<feature type="transmembrane region" description="Helical" evidence="7">
    <location>
        <begin position="65"/>
        <end position="84"/>
    </location>
</feature>
<keyword evidence="7" id="KW-0135">Cellulose biosynthesis</keyword>
<dbReference type="Pfam" id="PF13641">
    <property type="entry name" value="Glyco_tranf_2_3"/>
    <property type="match status" value="1"/>
</dbReference>
<evidence type="ECO:0000256" key="1">
    <source>
        <dbReference type="ARBA" id="ARBA00004141"/>
    </source>
</evidence>
<evidence type="ECO:0000256" key="4">
    <source>
        <dbReference type="ARBA" id="ARBA00022692"/>
    </source>
</evidence>
<evidence type="ECO:0000256" key="5">
    <source>
        <dbReference type="ARBA" id="ARBA00022989"/>
    </source>
</evidence>
<dbReference type="GO" id="GO:0035438">
    <property type="term" value="F:cyclic-di-GMP binding"/>
    <property type="evidence" value="ECO:0007669"/>
    <property type="project" value="InterPro"/>
</dbReference>
<dbReference type="PANTHER" id="PTHR43867:SF2">
    <property type="entry name" value="CELLULOSE SYNTHASE CATALYTIC SUBUNIT A [UDP-FORMING]"/>
    <property type="match status" value="1"/>
</dbReference>
<accession>A0A2U8HLK2</accession>
<reference evidence="8 9" key="1">
    <citation type="submission" date="2017-06" db="EMBL/GenBank/DDBJ databases">
        <title>Yangia sp. YSBP01 complete genome sequence.</title>
        <authorList>
            <person name="Woo J.-H."/>
            <person name="Kim H.-S."/>
        </authorList>
    </citation>
    <scope>NUCLEOTIDE SEQUENCE [LARGE SCALE GENOMIC DNA]</scope>
    <source>
        <strain evidence="8 9">YSBP01</strain>
        <plasmid evidence="8 9">unnamed1</plasmid>
    </source>
</reference>
<keyword evidence="7" id="KW-0997">Cell inner membrane</keyword>
<feature type="transmembrane region" description="Helical" evidence="7">
    <location>
        <begin position="446"/>
        <end position="465"/>
    </location>
</feature>
<dbReference type="Gene3D" id="2.40.10.220">
    <property type="entry name" value="predicted glycosyltransferase like domains"/>
    <property type="match status" value="1"/>
</dbReference>
<dbReference type="Proteomes" id="UP000244915">
    <property type="component" value="Plasmid unnamed1"/>
</dbReference>
<comment type="pathway">
    <text evidence="7">Glycan metabolism; bacterial cellulose biosynthesis.</text>
</comment>
<dbReference type="InterPro" id="IPR003919">
    <property type="entry name" value="Cell_synth_A"/>
</dbReference>
<dbReference type="OrthoDB" id="9806824at2"/>
<feature type="transmembrane region" description="Helical" evidence="7">
    <location>
        <begin position="96"/>
        <end position="119"/>
    </location>
</feature>
<evidence type="ECO:0000256" key="3">
    <source>
        <dbReference type="ARBA" id="ARBA00022679"/>
    </source>
</evidence>
<dbReference type="CDD" id="cd06421">
    <property type="entry name" value="CESA_CelA_like"/>
    <property type="match status" value="1"/>
</dbReference>
<evidence type="ECO:0000256" key="2">
    <source>
        <dbReference type="ARBA" id="ARBA00022676"/>
    </source>
</evidence>
<dbReference type="GO" id="GO:0016760">
    <property type="term" value="F:cellulose synthase (UDP-forming) activity"/>
    <property type="evidence" value="ECO:0007669"/>
    <property type="project" value="UniProtKB-EC"/>
</dbReference>
<dbReference type="InterPro" id="IPR029044">
    <property type="entry name" value="Nucleotide-diphossugar_trans"/>
</dbReference>
<feature type="transmembrane region" description="Helical" evidence="7">
    <location>
        <begin position="414"/>
        <end position="434"/>
    </location>
</feature>
<comment type="function">
    <text evidence="7">Catalytic subunit of cellulose synthase. It polymerizes uridine 5'-diphosphate glucose to cellulose.</text>
</comment>
<feature type="transmembrane region" description="Helical" evidence="7">
    <location>
        <begin position="33"/>
        <end position="53"/>
    </location>
</feature>
<organism evidence="8 9">
    <name type="scientific">Alloyangia pacifica</name>
    <dbReference type="NCBI Taxonomy" id="311180"/>
    <lineage>
        <taxon>Bacteria</taxon>
        <taxon>Pseudomonadati</taxon>
        <taxon>Pseudomonadota</taxon>
        <taxon>Alphaproteobacteria</taxon>
        <taxon>Rhodobacterales</taxon>
        <taxon>Roseobacteraceae</taxon>
        <taxon>Alloyangia</taxon>
    </lineage>
</organism>
<keyword evidence="7" id="KW-0973">c-di-GMP</keyword>
<proteinExistence type="predicted"/>
<dbReference type="UniPathway" id="UPA00694"/>
<dbReference type="RefSeq" id="WP_108970089.1">
    <property type="nucleotide sequence ID" value="NZ_CP022191.1"/>
</dbReference>
<dbReference type="NCBIfam" id="TIGR03030">
    <property type="entry name" value="CelA"/>
    <property type="match status" value="1"/>
</dbReference>
<geneLocation type="plasmid" evidence="8 9">
    <name>unnamed1</name>
</geneLocation>
<keyword evidence="3 7" id="KW-0808">Transferase</keyword>
<keyword evidence="2 7" id="KW-0328">Glycosyltransferase</keyword>
<dbReference type="KEGG" id="ypac:CEW88_19685"/>
<evidence type="ECO:0000313" key="8">
    <source>
        <dbReference type="EMBL" id="AWI85986.1"/>
    </source>
</evidence>
<keyword evidence="5 7" id="KW-1133">Transmembrane helix</keyword>
<dbReference type="GO" id="GO:0030244">
    <property type="term" value="P:cellulose biosynthetic process"/>
    <property type="evidence" value="ECO:0007669"/>
    <property type="project" value="UniProtKB-KW"/>
</dbReference>